<name>A0A3S9MWK7_9FLAO</name>
<dbReference type="Gene3D" id="2.60.40.3140">
    <property type="match status" value="1"/>
</dbReference>
<dbReference type="OrthoDB" id="8595007at2"/>
<dbReference type="KEGG" id="noj:EJ995_04725"/>
<evidence type="ECO:0000313" key="3">
    <source>
        <dbReference type="EMBL" id="AZQ43570.1"/>
    </source>
</evidence>
<gene>
    <name evidence="3" type="ORF">EJ995_04725</name>
</gene>
<evidence type="ECO:0000256" key="1">
    <source>
        <dbReference type="SAM" id="SignalP"/>
    </source>
</evidence>
<dbReference type="AlphaFoldDB" id="A0A3S9MWK7"/>
<dbReference type="SUPFAM" id="SSF54001">
    <property type="entry name" value="Cysteine proteinases"/>
    <property type="match status" value="1"/>
</dbReference>
<dbReference type="Gene3D" id="3.10.620.30">
    <property type="match status" value="1"/>
</dbReference>
<dbReference type="Proteomes" id="UP000279600">
    <property type="component" value="Chromosome"/>
</dbReference>
<sequence length="635" mass="72316">MKNLLLLILTGLIFQSATAQDNRSLISLFVPANLKENANAAVRDYDIVVTIESQDKVVIEEKRVVSVFNESGMNSVDAFQHYSESLDILNLKATIYDALGNEIDEFKERDFKDGSAVSNGTLYSDARVKYLEYTPRKYPLTIVFESRVKSSNTAFIPSWTPISNRYESVESSTYKIINETDIKLKERQLNFESYDVETLGDFQYKLTNAPALPREVYQPSLMNVVPRVKVALSQFEMIGVKGVNNDWKDFGKWMYDELINGRQELPQEVIDEVNSITQNATSDLEKAKIIYDYMQKRSRYISVQVGIGGWMPIEAQEVHKMSYGDCKGLTNYTMALLDQVGVQSNYAAIYGGREKRSMDPDFSMLEGNHVILYLPNLDNDKDYWLECTSTTAPFGYLGDFTDDRHALIVKADGGELKKTTSYATQDNQQHVTGAVKVHSDGTAQAKVKISSIGVQYDWRSGVLRENLSAQKDRYLDNWNHLNGLSINQINHIEDKDAIRLDEQLEVEIDKFGTKMGNLILFYPVMFNRFSDELPEDSSRIQPISIERGYVDEDSYALELDEDLVVDGLPNNVEVQSDFGSYELDFVNEENRIQVTRKLTINEGTFPADRYEEYREFRNAVVAGDNARAALKKIKK</sequence>
<dbReference type="Gene3D" id="2.60.120.1130">
    <property type="match status" value="1"/>
</dbReference>
<feature type="signal peptide" evidence="1">
    <location>
        <begin position="1"/>
        <end position="19"/>
    </location>
</feature>
<dbReference type="InterPro" id="IPR038765">
    <property type="entry name" value="Papain-like_cys_pep_sf"/>
</dbReference>
<feature type="domain" description="DUF3857" evidence="2">
    <location>
        <begin position="57"/>
        <end position="187"/>
    </location>
</feature>
<keyword evidence="1" id="KW-0732">Signal</keyword>
<dbReference type="InterPro" id="IPR024618">
    <property type="entry name" value="DUF3857"/>
</dbReference>
<protein>
    <submittedName>
        <fullName evidence="3">DUF3857 domain-containing protein</fullName>
    </submittedName>
</protein>
<dbReference type="EMBL" id="CP034549">
    <property type="protein sequence ID" value="AZQ43570.1"/>
    <property type="molecule type" value="Genomic_DNA"/>
</dbReference>
<reference evidence="3 4" key="1">
    <citation type="submission" date="2018-12" db="EMBL/GenBank/DDBJ databases">
        <title>Complete genome of Nonlabens sp. MJ115.</title>
        <authorList>
            <person name="Choi H.S."/>
            <person name="Jung J."/>
        </authorList>
    </citation>
    <scope>NUCLEOTIDE SEQUENCE [LARGE SCALE GENOMIC DNA]</scope>
    <source>
        <strain evidence="3 4">MJ115</strain>
    </source>
</reference>
<organism evidence="3 4">
    <name type="scientific">Nonlabens ponticola</name>
    <dbReference type="NCBI Taxonomy" id="2496866"/>
    <lineage>
        <taxon>Bacteria</taxon>
        <taxon>Pseudomonadati</taxon>
        <taxon>Bacteroidota</taxon>
        <taxon>Flavobacteriia</taxon>
        <taxon>Flavobacteriales</taxon>
        <taxon>Flavobacteriaceae</taxon>
        <taxon>Nonlabens</taxon>
    </lineage>
</organism>
<keyword evidence="4" id="KW-1185">Reference proteome</keyword>
<proteinExistence type="predicted"/>
<feature type="chain" id="PRO_5019256622" evidence="1">
    <location>
        <begin position="20"/>
        <end position="635"/>
    </location>
</feature>
<dbReference type="Pfam" id="PF12969">
    <property type="entry name" value="DUF3857"/>
    <property type="match status" value="1"/>
</dbReference>
<evidence type="ECO:0000259" key="2">
    <source>
        <dbReference type="Pfam" id="PF12969"/>
    </source>
</evidence>
<accession>A0A3S9MWK7</accession>
<evidence type="ECO:0000313" key="4">
    <source>
        <dbReference type="Proteomes" id="UP000279600"/>
    </source>
</evidence>
<dbReference type="RefSeq" id="WP_126446109.1">
    <property type="nucleotide sequence ID" value="NZ_CP034549.1"/>
</dbReference>